<proteinExistence type="predicted"/>
<reference evidence="1" key="1">
    <citation type="journal article" date="2015" name="Nature">
        <title>Complex archaea that bridge the gap between prokaryotes and eukaryotes.</title>
        <authorList>
            <person name="Spang A."/>
            <person name="Saw J.H."/>
            <person name="Jorgensen S.L."/>
            <person name="Zaremba-Niedzwiedzka K."/>
            <person name="Martijn J."/>
            <person name="Lind A.E."/>
            <person name="van Eijk R."/>
            <person name="Schleper C."/>
            <person name="Guy L."/>
            <person name="Ettema T.J."/>
        </authorList>
    </citation>
    <scope>NUCLEOTIDE SEQUENCE</scope>
</reference>
<dbReference type="EMBL" id="LAZR01020269">
    <property type="protein sequence ID" value="KKL89503.1"/>
    <property type="molecule type" value="Genomic_DNA"/>
</dbReference>
<name>A0A0F9FTE0_9ZZZZ</name>
<dbReference type="AlphaFoldDB" id="A0A0F9FTE0"/>
<gene>
    <name evidence="1" type="ORF">LCGC14_1914080</name>
</gene>
<protein>
    <submittedName>
        <fullName evidence="1">Uncharacterized protein</fullName>
    </submittedName>
</protein>
<feature type="non-terminal residue" evidence="1">
    <location>
        <position position="1"/>
    </location>
</feature>
<sequence>VEGHQIEKACLHFNYNTLADFTLHNIKHFSDRIKKKGLKLEDVLKYLT</sequence>
<comment type="caution">
    <text evidence="1">The sequence shown here is derived from an EMBL/GenBank/DDBJ whole genome shotgun (WGS) entry which is preliminary data.</text>
</comment>
<evidence type="ECO:0000313" key="1">
    <source>
        <dbReference type="EMBL" id="KKL89503.1"/>
    </source>
</evidence>
<organism evidence="1">
    <name type="scientific">marine sediment metagenome</name>
    <dbReference type="NCBI Taxonomy" id="412755"/>
    <lineage>
        <taxon>unclassified sequences</taxon>
        <taxon>metagenomes</taxon>
        <taxon>ecological metagenomes</taxon>
    </lineage>
</organism>
<accession>A0A0F9FTE0</accession>